<dbReference type="SUPFAM" id="SSF52129">
    <property type="entry name" value="Caspase-like"/>
    <property type="match status" value="1"/>
</dbReference>
<reference evidence="3" key="1">
    <citation type="submission" date="2025-08" db="UniProtKB">
        <authorList>
            <consortium name="Ensembl"/>
        </authorList>
    </citation>
    <scope>IDENTIFICATION</scope>
</reference>
<dbReference type="Gene3D" id="1.10.533.10">
    <property type="entry name" value="Death Domain, Fas"/>
    <property type="match status" value="1"/>
</dbReference>
<dbReference type="GO" id="GO:0042981">
    <property type="term" value="P:regulation of apoptotic process"/>
    <property type="evidence" value="ECO:0007669"/>
    <property type="project" value="InterPro"/>
</dbReference>
<dbReference type="Pfam" id="PF00619">
    <property type="entry name" value="CARD"/>
    <property type="match status" value="1"/>
</dbReference>
<dbReference type="AlphaFoldDB" id="A0A8C7HKA8"/>
<keyword evidence="1" id="KW-1133">Transmembrane helix</keyword>
<feature type="domain" description="CARD" evidence="2">
    <location>
        <begin position="1"/>
        <end position="91"/>
    </location>
</feature>
<dbReference type="Gene3D" id="3.40.50.1460">
    <property type="match status" value="1"/>
</dbReference>
<name>A0A8C7HKA8_ONCKI</name>
<dbReference type="GO" id="GO:0002020">
    <property type="term" value="F:protease binding"/>
    <property type="evidence" value="ECO:0007669"/>
    <property type="project" value="InterPro"/>
</dbReference>
<feature type="transmembrane region" description="Helical" evidence="1">
    <location>
        <begin position="150"/>
        <end position="170"/>
    </location>
</feature>
<dbReference type="InterPro" id="IPR001315">
    <property type="entry name" value="CARD"/>
</dbReference>
<keyword evidence="1" id="KW-0812">Transmembrane</keyword>
<reference evidence="3" key="2">
    <citation type="submission" date="2025-09" db="UniProtKB">
        <authorList>
            <consortium name="Ensembl"/>
        </authorList>
    </citation>
    <scope>IDENTIFICATION</scope>
</reference>
<dbReference type="SUPFAM" id="SSF47986">
    <property type="entry name" value="DEATH domain"/>
    <property type="match status" value="1"/>
</dbReference>
<dbReference type="SMART" id="SM00114">
    <property type="entry name" value="CARD"/>
    <property type="match status" value="1"/>
</dbReference>
<dbReference type="GO" id="GO:0070513">
    <property type="term" value="F:death domain binding"/>
    <property type="evidence" value="ECO:0007669"/>
    <property type="project" value="InterPro"/>
</dbReference>
<accession>A0A8C7HKA8</accession>
<dbReference type="GeneTree" id="ENSGT00900000142511"/>
<dbReference type="PROSITE" id="PS50209">
    <property type="entry name" value="CARD"/>
    <property type="match status" value="1"/>
</dbReference>
<sequence>MEERHKRILQRNRVNLVRDLNPSDMYHGLLSKGIFTQDMIDEIKVSSGIRQGQARQLVRDLETRGSLAFPALIECLHETGQHSLAELLLDGEPQNQPLPQPVHVRPVVRPLPVLLIKVSEYLFKCDISTYSVSCLVKIATSLNLSPTSSLIVWIYCGIFACFTFIFSQSYKMDANPCGHCLIINNVDFEPKSELSNFRIHGQRPLQTDAWFL</sequence>
<dbReference type="Proteomes" id="UP000694557">
    <property type="component" value="Unassembled WGS sequence"/>
</dbReference>
<dbReference type="InterPro" id="IPR042147">
    <property type="entry name" value="CARD_CASP9"/>
</dbReference>
<dbReference type="InterPro" id="IPR037939">
    <property type="entry name" value="CRADD"/>
</dbReference>
<dbReference type="PANTHER" id="PTHR15034">
    <property type="entry name" value="DEATH DOMAIN-CONTAINING PROTEIN CRADD"/>
    <property type="match status" value="1"/>
</dbReference>
<keyword evidence="1" id="KW-0472">Membrane</keyword>
<keyword evidence="4" id="KW-1185">Reference proteome</keyword>
<dbReference type="Ensembl" id="ENSOKIT00005060161.1">
    <property type="protein sequence ID" value="ENSOKIP00005056588.1"/>
    <property type="gene ID" value="ENSOKIG00005024265.1"/>
</dbReference>
<dbReference type="CDD" id="cd08326">
    <property type="entry name" value="CARD_CASP9"/>
    <property type="match status" value="1"/>
</dbReference>
<evidence type="ECO:0000256" key="1">
    <source>
        <dbReference type="SAM" id="Phobius"/>
    </source>
</evidence>
<protein>
    <recommendedName>
        <fullName evidence="2">CARD domain-containing protein</fullName>
    </recommendedName>
</protein>
<evidence type="ECO:0000313" key="4">
    <source>
        <dbReference type="Proteomes" id="UP000694557"/>
    </source>
</evidence>
<evidence type="ECO:0000259" key="2">
    <source>
        <dbReference type="PROSITE" id="PS50209"/>
    </source>
</evidence>
<dbReference type="InterPro" id="IPR011029">
    <property type="entry name" value="DEATH-like_dom_sf"/>
</dbReference>
<proteinExistence type="predicted"/>
<organism evidence="3 4">
    <name type="scientific">Oncorhynchus kisutch</name>
    <name type="common">Coho salmon</name>
    <name type="synonym">Salmo kisutch</name>
    <dbReference type="NCBI Taxonomy" id="8019"/>
    <lineage>
        <taxon>Eukaryota</taxon>
        <taxon>Metazoa</taxon>
        <taxon>Chordata</taxon>
        <taxon>Craniata</taxon>
        <taxon>Vertebrata</taxon>
        <taxon>Euteleostomi</taxon>
        <taxon>Actinopterygii</taxon>
        <taxon>Neopterygii</taxon>
        <taxon>Teleostei</taxon>
        <taxon>Protacanthopterygii</taxon>
        <taxon>Salmoniformes</taxon>
        <taxon>Salmonidae</taxon>
        <taxon>Salmoninae</taxon>
        <taxon>Oncorhynchus</taxon>
    </lineage>
</organism>
<evidence type="ECO:0000313" key="3">
    <source>
        <dbReference type="Ensembl" id="ENSOKIP00005056588.1"/>
    </source>
</evidence>
<dbReference type="InterPro" id="IPR029030">
    <property type="entry name" value="Caspase-like_dom_sf"/>
</dbReference>
<dbReference type="PANTHER" id="PTHR15034:SF5">
    <property type="entry name" value="DEATH DOMAIN-CONTAINING PROTEIN CRADD"/>
    <property type="match status" value="1"/>
</dbReference>